<evidence type="ECO:0000256" key="1">
    <source>
        <dbReference type="ARBA" id="ARBA00023175"/>
    </source>
</evidence>
<comment type="similarity">
    <text evidence="2">Belongs to the TRAFAC class myosin-kinesin ATPase superfamily. Kinesin family.</text>
</comment>
<dbReference type="OrthoDB" id="3176171at2759"/>
<dbReference type="Gene3D" id="3.40.850.10">
    <property type="entry name" value="Kinesin motor domain"/>
    <property type="match status" value="1"/>
</dbReference>
<comment type="caution">
    <text evidence="4">The sequence shown here is derived from an EMBL/GenBank/DDBJ whole genome shotgun (WGS) entry which is preliminary data.</text>
</comment>
<dbReference type="PANTHER" id="PTHR47972">
    <property type="entry name" value="KINESIN-LIKE PROTEIN KLP-3"/>
    <property type="match status" value="1"/>
</dbReference>
<dbReference type="Pfam" id="PF00225">
    <property type="entry name" value="Kinesin"/>
    <property type="match status" value="1"/>
</dbReference>
<comment type="caution">
    <text evidence="2">Lacks conserved residue(s) required for the propagation of feature annotation.</text>
</comment>
<dbReference type="GO" id="GO:0003777">
    <property type="term" value="F:microtubule motor activity"/>
    <property type="evidence" value="ECO:0007669"/>
    <property type="project" value="InterPro"/>
</dbReference>
<dbReference type="Proteomes" id="UP000245207">
    <property type="component" value="Unassembled WGS sequence"/>
</dbReference>
<dbReference type="InterPro" id="IPR036961">
    <property type="entry name" value="Kinesin_motor_dom_sf"/>
</dbReference>
<keyword evidence="5" id="KW-1185">Reference proteome</keyword>
<dbReference type="GO" id="GO:0005524">
    <property type="term" value="F:ATP binding"/>
    <property type="evidence" value="ECO:0007669"/>
    <property type="project" value="InterPro"/>
</dbReference>
<dbReference type="InterPro" id="IPR001752">
    <property type="entry name" value="Kinesin_motor_dom"/>
</dbReference>
<dbReference type="EMBL" id="PKPP01003918">
    <property type="protein sequence ID" value="PWA66996.1"/>
    <property type="molecule type" value="Genomic_DNA"/>
</dbReference>
<dbReference type="GO" id="GO:0008017">
    <property type="term" value="F:microtubule binding"/>
    <property type="evidence" value="ECO:0007669"/>
    <property type="project" value="InterPro"/>
</dbReference>
<proteinExistence type="inferred from homology"/>
<keyword evidence="1" id="KW-0505">Motor protein</keyword>
<dbReference type="InterPro" id="IPR027417">
    <property type="entry name" value="P-loop_NTPase"/>
</dbReference>
<dbReference type="STRING" id="35608.A0A2U1N0K0"/>
<feature type="domain" description="Kinesin motor" evidence="3">
    <location>
        <begin position="1"/>
        <end position="59"/>
    </location>
</feature>
<dbReference type="GO" id="GO:0015630">
    <property type="term" value="C:microtubule cytoskeleton"/>
    <property type="evidence" value="ECO:0007669"/>
    <property type="project" value="TreeGrafter"/>
</dbReference>
<dbReference type="AlphaFoldDB" id="A0A2U1N0K0"/>
<evidence type="ECO:0000313" key="4">
    <source>
        <dbReference type="EMBL" id="PWA66996.1"/>
    </source>
</evidence>
<reference evidence="4 5" key="1">
    <citation type="journal article" date="2018" name="Mol. Plant">
        <title>The genome of Artemisia annua provides insight into the evolution of Asteraceae family and artemisinin biosynthesis.</title>
        <authorList>
            <person name="Shen Q."/>
            <person name="Zhang L."/>
            <person name="Liao Z."/>
            <person name="Wang S."/>
            <person name="Yan T."/>
            <person name="Shi P."/>
            <person name="Liu M."/>
            <person name="Fu X."/>
            <person name="Pan Q."/>
            <person name="Wang Y."/>
            <person name="Lv Z."/>
            <person name="Lu X."/>
            <person name="Zhang F."/>
            <person name="Jiang W."/>
            <person name="Ma Y."/>
            <person name="Chen M."/>
            <person name="Hao X."/>
            <person name="Li L."/>
            <person name="Tang Y."/>
            <person name="Lv G."/>
            <person name="Zhou Y."/>
            <person name="Sun X."/>
            <person name="Brodelius P.E."/>
            <person name="Rose J.K.C."/>
            <person name="Tang K."/>
        </authorList>
    </citation>
    <scope>NUCLEOTIDE SEQUENCE [LARGE SCALE GENOMIC DNA]</scope>
    <source>
        <strain evidence="5">cv. Huhao1</strain>
        <tissue evidence="4">Leaf</tissue>
    </source>
</reference>
<gene>
    <name evidence="4" type="ORF">CTI12_AA322760</name>
</gene>
<dbReference type="SUPFAM" id="SSF52540">
    <property type="entry name" value="P-loop containing nucleoside triphosphate hydrolases"/>
    <property type="match status" value="1"/>
</dbReference>
<evidence type="ECO:0000313" key="5">
    <source>
        <dbReference type="Proteomes" id="UP000245207"/>
    </source>
</evidence>
<name>A0A2U1N0K0_ARTAN</name>
<evidence type="ECO:0000256" key="2">
    <source>
        <dbReference type="PROSITE-ProRule" id="PRU00283"/>
    </source>
</evidence>
<dbReference type="PROSITE" id="PS50067">
    <property type="entry name" value="KINESIN_MOTOR_2"/>
    <property type="match status" value="1"/>
</dbReference>
<sequence length="59" mass="6428">MTDAQGEGLKEAQNINRSLYALGDVIFALADNSSHIAYRNSKLTHLLQDPLVSARIGET</sequence>
<dbReference type="InterPro" id="IPR027640">
    <property type="entry name" value="Kinesin-like_fam"/>
</dbReference>
<organism evidence="4 5">
    <name type="scientific">Artemisia annua</name>
    <name type="common">Sweet wormwood</name>
    <dbReference type="NCBI Taxonomy" id="35608"/>
    <lineage>
        <taxon>Eukaryota</taxon>
        <taxon>Viridiplantae</taxon>
        <taxon>Streptophyta</taxon>
        <taxon>Embryophyta</taxon>
        <taxon>Tracheophyta</taxon>
        <taxon>Spermatophyta</taxon>
        <taxon>Magnoliopsida</taxon>
        <taxon>eudicotyledons</taxon>
        <taxon>Gunneridae</taxon>
        <taxon>Pentapetalae</taxon>
        <taxon>asterids</taxon>
        <taxon>campanulids</taxon>
        <taxon>Asterales</taxon>
        <taxon>Asteraceae</taxon>
        <taxon>Asteroideae</taxon>
        <taxon>Anthemideae</taxon>
        <taxon>Artemisiinae</taxon>
        <taxon>Artemisia</taxon>
    </lineage>
</organism>
<protein>
    <submittedName>
        <fullName evidence="4">Kinesin KP1</fullName>
    </submittedName>
</protein>
<accession>A0A2U1N0K0</accession>
<dbReference type="GO" id="GO:0007018">
    <property type="term" value="P:microtubule-based movement"/>
    <property type="evidence" value="ECO:0007669"/>
    <property type="project" value="InterPro"/>
</dbReference>
<dbReference type="PANTHER" id="PTHR47972:SF18">
    <property type="entry name" value="KINESIN-LIKE PROTEIN KIN-14R"/>
    <property type="match status" value="1"/>
</dbReference>
<evidence type="ECO:0000259" key="3">
    <source>
        <dbReference type="PROSITE" id="PS50067"/>
    </source>
</evidence>